<feature type="domain" description="Response regulatory" evidence="9">
    <location>
        <begin position="10"/>
        <end position="127"/>
    </location>
</feature>
<keyword evidence="14" id="KW-1185">Reference proteome</keyword>
<evidence type="ECO:0000256" key="5">
    <source>
        <dbReference type="ARBA" id="ARBA00023163"/>
    </source>
</evidence>
<proteinExistence type="predicted"/>
<comment type="caution">
    <text evidence="13">The sequence shown here is derived from an EMBL/GenBank/DDBJ whole genome shotgun (WGS) entry which is preliminary data.</text>
</comment>
<dbReference type="Gene3D" id="3.30.450.20">
    <property type="entry name" value="PAS domain"/>
    <property type="match status" value="1"/>
</dbReference>
<dbReference type="CDD" id="cd06170">
    <property type="entry name" value="LuxR_C_like"/>
    <property type="match status" value="1"/>
</dbReference>
<name>A0ABS3MW53_9BACI</name>
<dbReference type="InterPro" id="IPR016032">
    <property type="entry name" value="Sig_transdc_resp-reg_C-effctor"/>
</dbReference>
<protein>
    <submittedName>
        <fullName evidence="13">EAL domain-containing protein</fullName>
    </submittedName>
</protein>
<dbReference type="Pfam" id="PF13426">
    <property type="entry name" value="PAS_9"/>
    <property type="match status" value="1"/>
</dbReference>
<gene>
    <name evidence="13" type="ORF">I7822_00850</name>
</gene>
<dbReference type="PROSITE" id="PS00622">
    <property type="entry name" value="HTH_LUXR_1"/>
    <property type="match status" value="1"/>
</dbReference>
<dbReference type="InterPro" id="IPR029787">
    <property type="entry name" value="Nucleotide_cyclase"/>
</dbReference>
<dbReference type="PROSITE" id="PS50110">
    <property type="entry name" value="RESPONSE_REGULATORY"/>
    <property type="match status" value="1"/>
</dbReference>
<reference evidence="13 14" key="1">
    <citation type="submission" date="2021-03" db="EMBL/GenBank/DDBJ databases">
        <title>Whole genome sequence of Metabacillus bambusae BG109.</title>
        <authorList>
            <person name="Jeong J.W."/>
        </authorList>
    </citation>
    <scope>NUCLEOTIDE SEQUENCE [LARGE SCALE GENOMIC DNA]</scope>
    <source>
        <strain evidence="13 14">BG109</strain>
    </source>
</reference>
<dbReference type="InterPro" id="IPR001633">
    <property type="entry name" value="EAL_dom"/>
</dbReference>
<keyword evidence="3" id="KW-0805">Transcription regulation</keyword>
<dbReference type="Pfam" id="PF00563">
    <property type="entry name" value="EAL"/>
    <property type="match status" value="1"/>
</dbReference>
<evidence type="ECO:0000256" key="6">
    <source>
        <dbReference type="PROSITE-ProRule" id="PRU00169"/>
    </source>
</evidence>
<dbReference type="SUPFAM" id="SSF141868">
    <property type="entry name" value="EAL domain-like"/>
    <property type="match status" value="1"/>
</dbReference>
<keyword evidence="2" id="KW-0902">Two-component regulatory system</keyword>
<feature type="domain" description="EAL" evidence="11">
    <location>
        <begin position="468"/>
        <end position="723"/>
    </location>
</feature>
<dbReference type="RefSeq" id="WP_207974912.1">
    <property type="nucleotide sequence ID" value="NZ_JAGDEL010000001.1"/>
</dbReference>
<dbReference type="PROSITE" id="PS50043">
    <property type="entry name" value="HTH_LUXR_2"/>
    <property type="match status" value="1"/>
</dbReference>
<dbReference type="InterPro" id="IPR000792">
    <property type="entry name" value="Tscrpt_reg_LuxR_C"/>
</dbReference>
<dbReference type="SUPFAM" id="SSF46894">
    <property type="entry name" value="C-terminal effector domain of the bipartite response regulators"/>
    <property type="match status" value="1"/>
</dbReference>
<dbReference type="Pfam" id="PF00196">
    <property type="entry name" value="GerE"/>
    <property type="match status" value="1"/>
</dbReference>
<dbReference type="NCBIfam" id="TIGR00254">
    <property type="entry name" value="GGDEF"/>
    <property type="match status" value="1"/>
</dbReference>
<dbReference type="Gene3D" id="3.20.20.450">
    <property type="entry name" value="EAL domain"/>
    <property type="match status" value="1"/>
</dbReference>
<dbReference type="InterPro" id="IPR000014">
    <property type="entry name" value="PAS"/>
</dbReference>
<dbReference type="InterPro" id="IPR000160">
    <property type="entry name" value="GGDEF_dom"/>
</dbReference>
<dbReference type="InterPro" id="IPR001789">
    <property type="entry name" value="Sig_transdc_resp-reg_receiver"/>
</dbReference>
<evidence type="ECO:0000313" key="13">
    <source>
        <dbReference type="EMBL" id="MBO1510242.1"/>
    </source>
</evidence>
<keyword evidence="6" id="KW-0597">Phosphoprotein</keyword>
<dbReference type="PANTHER" id="PTHR44757:SF2">
    <property type="entry name" value="BIOFILM ARCHITECTURE MAINTENANCE PROTEIN MBAA"/>
    <property type="match status" value="1"/>
</dbReference>
<keyword evidence="4" id="KW-0238">DNA-binding</keyword>
<dbReference type="SUPFAM" id="SSF55785">
    <property type="entry name" value="PYP-like sensor domain (PAS domain)"/>
    <property type="match status" value="1"/>
</dbReference>
<dbReference type="Gene3D" id="3.30.70.270">
    <property type="match status" value="1"/>
</dbReference>
<comment type="subcellular location">
    <subcellularLocation>
        <location evidence="1">Cytoplasm</location>
    </subcellularLocation>
</comment>
<accession>A0ABS3MW53</accession>
<dbReference type="PROSITE" id="PS50883">
    <property type="entry name" value="EAL"/>
    <property type="match status" value="1"/>
</dbReference>
<organism evidence="13 14">
    <name type="scientific">Metabacillus bambusae</name>
    <dbReference type="NCBI Taxonomy" id="2795218"/>
    <lineage>
        <taxon>Bacteria</taxon>
        <taxon>Bacillati</taxon>
        <taxon>Bacillota</taxon>
        <taxon>Bacilli</taxon>
        <taxon>Bacillales</taxon>
        <taxon>Bacillaceae</taxon>
        <taxon>Metabacillus</taxon>
    </lineage>
</organism>
<evidence type="ECO:0000259" key="9">
    <source>
        <dbReference type="PROSITE" id="PS50110"/>
    </source>
</evidence>
<feature type="domain" description="GGDEF" evidence="12">
    <location>
        <begin position="327"/>
        <end position="459"/>
    </location>
</feature>
<dbReference type="InterPro" id="IPR043128">
    <property type="entry name" value="Rev_trsase/Diguanyl_cyclase"/>
</dbReference>
<keyword evidence="7" id="KW-0175">Coiled coil</keyword>
<feature type="modified residue" description="4-aspartylphosphate" evidence="6">
    <location>
        <position position="59"/>
    </location>
</feature>
<evidence type="ECO:0000256" key="2">
    <source>
        <dbReference type="ARBA" id="ARBA00023012"/>
    </source>
</evidence>
<dbReference type="CDD" id="cd01949">
    <property type="entry name" value="GGDEF"/>
    <property type="match status" value="1"/>
</dbReference>
<feature type="domain" description="HTH luxR-type" evidence="8">
    <location>
        <begin position="772"/>
        <end position="837"/>
    </location>
</feature>
<evidence type="ECO:0000259" key="8">
    <source>
        <dbReference type="PROSITE" id="PS50043"/>
    </source>
</evidence>
<dbReference type="CDD" id="cd00130">
    <property type="entry name" value="PAS"/>
    <property type="match status" value="1"/>
</dbReference>
<sequence length="847" mass="96609">MNMSCDEKINILLVDDRPENLLALEAIIESDDRNLIKAFSGEEALKYLLKYDFAAILLDVQMPGIDGFGTAKIIKAREKTKNIPILFITANNMDSEHIFTGYSIGAIDYILKPFDPIILKAKVEGFVELYKMNQTLFQQAEILTEKKRELENAYTELSKTTSELRVSEALANVISETSIDSMIIIDNSGLILKVNPAVEKMFLYDEKTIIGKNISVLFSNEIAKNQINHILEAINNLDQIIGYENLNEVNVTRKDGTSFPAEIQIGKRYVQDRCIVACTIRDITKKKQYQEMISHMAYHDGLTDLPNRRYFNDQLNQKLNHAKQTNQSFALMYLDMDRFKYINDSLGHNIGDKVLQEIANRLTKSVRESDFVARVGGDEFNILLPDTNRENALDIAENIIEAFKSPFYFGNYELFITTCIGVSVFPFDGDDPLVLVKNADAALYRAKEQGKNNYKVFHSGMNIQSYRTFIMQNELRKAIEREEFLLVYQPRIDIETGTIKSAEALIRWEHPSWGTILPSEFIPLAEETGQIVEIGEWVLKSACKQNKIWQDKGLAPIRIAVNFSAQQFLQKDLIDTIKNVLIDTAVSPNLLEIEITESVLMGNETTISNTLNQLRKIGIFISIDDFGTGYSSLSYLRRFPLNTLKIDKSFIRDISTTSSNSNLLISTIISLAHSLNMSVIAEGVETEEQLNTLRKLNCEEIQGYLFSPPVLPKEFEDFLIQSQDKIAFDEANNMMFTDKVQEINTFDRSSIPLNDELRIDHNKEILNAALNHTKELYSISNREMDVFRLIVNGLSNKEISDQLFISEHTVKNHITHIFQKLTVNDRLQAMAKVYQTCIEEGKNLRVK</sequence>
<evidence type="ECO:0000256" key="3">
    <source>
        <dbReference type="ARBA" id="ARBA00023015"/>
    </source>
</evidence>
<feature type="coiled-coil region" evidence="7">
    <location>
        <begin position="133"/>
        <end position="163"/>
    </location>
</feature>
<dbReference type="SMART" id="SM00421">
    <property type="entry name" value="HTH_LUXR"/>
    <property type="match status" value="1"/>
</dbReference>
<dbReference type="PRINTS" id="PR00038">
    <property type="entry name" value="HTHLUXR"/>
</dbReference>
<dbReference type="EMBL" id="JAGDEL010000001">
    <property type="protein sequence ID" value="MBO1510242.1"/>
    <property type="molecule type" value="Genomic_DNA"/>
</dbReference>
<dbReference type="SMART" id="SM00267">
    <property type="entry name" value="GGDEF"/>
    <property type="match status" value="1"/>
</dbReference>
<keyword evidence="5" id="KW-0804">Transcription</keyword>
<dbReference type="PROSITE" id="PS50887">
    <property type="entry name" value="GGDEF"/>
    <property type="match status" value="1"/>
</dbReference>
<dbReference type="Pfam" id="PF00990">
    <property type="entry name" value="GGDEF"/>
    <property type="match status" value="1"/>
</dbReference>
<dbReference type="Proteomes" id="UP000663981">
    <property type="component" value="Unassembled WGS sequence"/>
</dbReference>
<dbReference type="Gene3D" id="3.40.50.2300">
    <property type="match status" value="1"/>
</dbReference>
<dbReference type="SUPFAM" id="SSF55073">
    <property type="entry name" value="Nucleotide cyclase"/>
    <property type="match status" value="1"/>
</dbReference>
<dbReference type="SMART" id="SM00091">
    <property type="entry name" value="PAS"/>
    <property type="match status" value="1"/>
</dbReference>
<dbReference type="PROSITE" id="PS50112">
    <property type="entry name" value="PAS"/>
    <property type="match status" value="1"/>
</dbReference>
<evidence type="ECO:0000313" key="14">
    <source>
        <dbReference type="Proteomes" id="UP000663981"/>
    </source>
</evidence>
<dbReference type="InterPro" id="IPR011006">
    <property type="entry name" value="CheY-like_superfamily"/>
</dbReference>
<dbReference type="Pfam" id="PF00072">
    <property type="entry name" value="Response_reg"/>
    <property type="match status" value="1"/>
</dbReference>
<dbReference type="SMART" id="SM00052">
    <property type="entry name" value="EAL"/>
    <property type="match status" value="1"/>
</dbReference>
<feature type="domain" description="PAS" evidence="10">
    <location>
        <begin position="166"/>
        <end position="213"/>
    </location>
</feature>
<evidence type="ECO:0000259" key="10">
    <source>
        <dbReference type="PROSITE" id="PS50112"/>
    </source>
</evidence>
<dbReference type="Gene3D" id="1.10.10.10">
    <property type="entry name" value="Winged helix-like DNA-binding domain superfamily/Winged helix DNA-binding domain"/>
    <property type="match status" value="1"/>
</dbReference>
<evidence type="ECO:0000259" key="11">
    <source>
        <dbReference type="PROSITE" id="PS50883"/>
    </source>
</evidence>
<dbReference type="CDD" id="cd01948">
    <property type="entry name" value="EAL"/>
    <property type="match status" value="1"/>
</dbReference>
<evidence type="ECO:0000256" key="7">
    <source>
        <dbReference type="SAM" id="Coils"/>
    </source>
</evidence>
<evidence type="ECO:0000256" key="1">
    <source>
        <dbReference type="ARBA" id="ARBA00004496"/>
    </source>
</evidence>
<dbReference type="InterPro" id="IPR036388">
    <property type="entry name" value="WH-like_DNA-bd_sf"/>
</dbReference>
<dbReference type="InterPro" id="IPR035919">
    <property type="entry name" value="EAL_sf"/>
</dbReference>
<dbReference type="PANTHER" id="PTHR44757">
    <property type="entry name" value="DIGUANYLATE CYCLASE DGCP"/>
    <property type="match status" value="1"/>
</dbReference>
<dbReference type="NCBIfam" id="TIGR00229">
    <property type="entry name" value="sensory_box"/>
    <property type="match status" value="1"/>
</dbReference>
<dbReference type="InterPro" id="IPR052155">
    <property type="entry name" value="Biofilm_reg_signaling"/>
</dbReference>
<dbReference type="InterPro" id="IPR035965">
    <property type="entry name" value="PAS-like_dom_sf"/>
</dbReference>
<dbReference type="SMART" id="SM00448">
    <property type="entry name" value="REC"/>
    <property type="match status" value="1"/>
</dbReference>
<evidence type="ECO:0000256" key="4">
    <source>
        <dbReference type="ARBA" id="ARBA00023125"/>
    </source>
</evidence>
<dbReference type="SUPFAM" id="SSF52172">
    <property type="entry name" value="CheY-like"/>
    <property type="match status" value="1"/>
</dbReference>
<evidence type="ECO:0000259" key="12">
    <source>
        <dbReference type="PROSITE" id="PS50887"/>
    </source>
</evidence>